<organism evidence="1 2">
    <name type="scientific">Arabidopsis arenosa</name>
    <name type="common">Sand rock-cress</name>
    <name type="synonym">Cardaminopsis arenosa</name>
    <dbReference type="NCBI Taxonomy" id="38785"/>
    <lineage>
        <taxon>Eukaryota</taxon>
        <taxon>Viridiplantae</taxon>
        <taxon>Streptophyta</taxon>
        <taxon>Embryophyta</taxon>
        <taxon>Tracheophyta</taxon>
        <taxon>Spermatophyta</taxon>
        <taxon>Magnoliopsida</taxon>
        <taxon>eudicotyledons</taxon>
        <taxon>Gunneridae</taxon>
        <taxon>Pentapetalae</taxon>
        <taxon>rosids</taxon>
        <taxon>malvids</taxon>
        <taxon>Brassicales</taxon>
        <taxon>Brassicaceae</taxon>
        <taxon>Camelineae</taxon>
        <taxon>Arabidopsis</taxon>
    </lineage>
</organism>
<name>A0A8S2A0J6_ARAAE</name>
<protein>
    <submittedName>
        <fullName evidence="1">Uncharacterized protein</fullName>
    </submittedName>
</protein>
<evidence type="ECO:0000313" key="1">
    <source>
        <dbReference type="EMBL" id="CAE5974791.1"/>
    </source>
</evidence>
<keyword evidence="2" id="KW-1185">Reference proteome</keyword>
<accession>A0A8S2A0J6</accession>
<evidence type="ECO:0000313" key="2">
    <source>
        <dbReference type="Proteomes" id="UP000682877"/>
    </source>
</evidence>
<proteinExistence type="predicted"/>
<gene>
    <name evidence="1" type="ORF">AARE701A_LOCUS8255</name>
</gene>
<dbReference type="EMBL" id="LR999453">
    <property type="protein sequence ID" value="CAE5974791.1"/>
    <property type="molecule type" value="Genomic_DNA"/>
</dbReference>
<reference evidence="1" key="1">
    <citation type="submission" date="2021-01" db="EMBL/GenBank/DDBJ databases">
        <authorList>
            <person name="Bezrukov I."/>
        </authorList>
    </citation>
    <scope>NUCLEOTIDE SEQUENCE</scope>
</reference>
<dbReference type="AlphaFoldDB" id="A0A8S2A0J6"/>
<sequence>MDAYVGNTLVTRDESGTDRLTVIDHEECLTQTDEDFTSEMVKDVTQLNVDKYICFLKKVGWEVPSLIVLRLRVLTQVLKLAVRLQLKPEDIGLLATGRYKKYPSLNLLDMVNSSDRKNGDDAL</sequence>
<dbReference type="Proteomes" id="UP000682877">
    <property type="component" value="Chromosome 3"/>
</dbReference>